<dbReference type="InterPro" id="IPR012341">
    <property type="entry name" value="6hp_glycosidase-like_sf"/>
</dbReference>
<organism evidence="4 5">
    <name type="scientific">Larsenimonas rhizosphaerae</name>
    <dbReference type="NCBI Taxonomy" id="2944682"/>
    <lineage>
        <taxon>Bacteria</taxon>
        <taxon>Pseudomonadati</taxon>
        <taxon>Pseudomonadota</taxon>
        <taxon>Gammaproteobacteria</taxon>
        <taxon>Oceanospirillales</taxon>
        <taxon>Halomonadaceae</taxon>
        <taxon>Larsenimonas</taxon>
    </lineage>
</organism>
<evidence type="ECO:0000256" key="1">
    <source>
        <dbReference type="ARBA" id="ARBA00022801"/>
    </source>
</evidence>
<evidence type="ECO:0000256" key="3">
    <source>
        <dbReference type="SAM" id="SignalP"/>
    </source>
</evidence>
<accession>A0AA41ZHF1</accession>
<dbReference type="AlphaFoldDB" id="A0AA41ZHF1"/>
<dbReference type="NCBIfam" id="NF009773">
    <property type="entry name" value="PRK13270.1"/>
    <property type="match status" value="1"/>
</dbReference>
<dbReference type="InterPro" id="IPR001661">
    <property type="entry name" value="Glyco_hydro_37"/>
</dbReference>
<dbReference type="PRINTS" id="PR00744">
    <property type="entry name" value="GLHYDRLASE37"/>
</dbReference>
<keyword evidence="3" id="KW-0732">Signal</keyword>
<evidence type="ECO:0000313" key="5">
    <source>
        <dbReference type="Proteomes" id="UP001165678"/>
    </source>
</evidence>
<dbReference type="SUPFAM" id="SSF48208">
    <property type="entry name" value="Six-hairpin glycosidases"/>
    <property type="match status" value="1"/>
</dbReference>
<dbReference type="Proteomes" id="UP001165678">
    <property type="component" value="Unassembled WGS sequence"/>
</dbReference>
<dbReference type="NCBIfam" id="NF009774">
    <property type="entry name" value="PRK13271.1"/>
    <property type="match status" value="1"/>
</dbReference>
<evidence type="ECO:0000313" key="4">
    <source>
        <dbReference type="EMBL" id="MCX2524189.1"/>
    </source>
</evidence>
<feature type="signal peptide" evidence="3">
    <location>
        <begin position="1"/>
        <end position="27"/>
    </location>
</feature>
<dbReference type="RefSeq" id="WP_265896111.1">
    <property type="nucleotide sequence ID" value="NZ_JAPIVE010000002.1"/>
</dbReference>
<name>A0AA41ZHF1_9GAMM</name>
<keyword evidence="1" id="KW-0378">Hydrolase</keyword>
<protein>
    <submittedName>
        <fullName evidence="4">Alpha,alpha-trehalase TreA</fullName>
    </submittedName>
</protein>
<dbReference type="InterPro" id="IPR008928">
    <property type="entry name" value="6-hairpin_glycosidase_sf"/>
</dbReference>
<gene>
    <name evidence="4" type="primary">treA</name>
    <name evidence="4" type="ORF">OQ287_08045</name>
</gene>
<comment type="caution">
    <text evidence="4">The sequence shown here is derived from an EMBL/GenBank/DDBJ whole genome shotgun (WGS) entry which is preliminary data.</text>
</comment>
<dbReference type="Pfam" id="PF01204">
    <property type="entry name" value="Trehalase"/>
    <property type="match status" value="1"/>
</dbReference>
<dbReference type="Gene3D" id="1.50.10.10">
    <property type="match status" value="1"/>
</dbReference>
<reference evidence="4" key="1">
    <citation type="submission" date="2022-11" db="EMBL/GenBank/DDBJ databases">
        <title>Larsenimonas rhizosphaerae sp. nov., isolated from a tidal mudflat.</title>
        <authorList>
            <person name="Lee S.D."/>
            <person name="Kim I.S."/>
        </authorList>
    </citation>
    <scope>NUCLEOTIDE SEQUENCE</scope>
    <source>
        <strain evidence="4">GH2-1</strain>
    </source>
</reference>
<dbReference type="PANTHER" id="PTHR23403">
    <property type="entry name" value="TREHALASE"/>
    <property type="match status" value="1"/>
</dbReference>
<dbReference type="EMBL" id="JAPIVE010000002">
    <property type="protein sequence ID" value="MCX2524189.1"/>
    <property type="molecule type" value="Genomic_DNA"/>
</dbReference>
<dbReference type="PANTHER" id="PTHR23403:SF1">
    <property type="entry name" value="TREHALASE"/>
    <property type="match status" value="1"/>
</dbReference>
<dbReference type="GO" id="GO:0004555">
    <property type="term" value="F:alpha,alpha-trehalase activity"/>
    <property type="evidence" value="ECO:0007669"/>
    <property type="project" value="InterPro"/>
</dbReference>
<dbReference type="InterPro" id="IPR018232">
    <property type="entry name" value="Glyco_hydro_37_CS"/>
</dbReference>
<keyword evidence="2" id="KW-0326">Glycosidase</keyword>
<feature type="chain" id="PRO_5041301013" evidence="3">
    <location>
        <begin position="28"/>
        <end position="571"/>
    </location>
</feature>
<evidence type="ECO:0000256" key="2">
    <source>
        <dbReference type="ARBA" id="ARBA00023295"/>
    </source>
</evidence>
<dbReference type="GO" id="GO:0005993">
    <property type="term" value="P:trehalose catabolic process"/>
    <property type="evidence" value="ECO:0007669"/>
    <property type="project" value="TreeGrafter"/>
</dbReference>
<dbReference type="PROSITE" id="PS00928">
    <property type="entry name" value="TREHALASE_2"/>
    <property type="match status" value="1"/>
</dbReference>
<sequence length="571" mass="62889">MSNHHFLRASTRWLSVLGLAVALSGCAALSSPPVPKTAADSPETRWGPVMTAIASAELYPDGKTVVDLIPLRAPAEIVADYRRQTASAPMSRDALKAFVADNFQRPPENDSHLEEPAGTPIKQHIINLWPVLTRESGEVADNPWSSLVGLPHPFVVPGGRFNEMFYWDSYFTLLGLVRSDRMDLARDMVENFAWLIDQYGFIPNGTRTYFLTRSQPPFFAAMVQLLAAKDGNQVYRHYLPQLMAEYSWWMRGADTLAPGQAALHVVKLPNGMMLNRYTGGQARPRAEAWRVETQLAAQTTRPSSEVYRDQRAAAESGWDFSTRWMADGEHQTTVNTRAIVPVDLNALMFNLEQTLAQAWAVQGDAGKAEAFAERAVVRRHAINTVFWDAAGGFYTDYNWQEGMLSDAVSAAMVYPLAFGVATPAQAQSTADVVRARLLRPGGLVTTTRHSGEQWDAPNGWAPLQWLAVRGLARYDQPVLARTIATRFMKTVEDVYAETGKLVEKYDVEQAGIGGGGEYEVVDGFGWTNGVMMDFLATYGAEATPSAPTEKEQAVNAFTRQIKAASGAMMAP</sequence>
<proteinExistence type="predicted"/>
<keyword evidence="5" id="KW-1185">Reference proteome</keyword>